<gene>
    <name evidence="10" type="ORF">SETTUDRAFT_47020</name>
</gene>
<dbReference type="InterPro" id="IPR001117">
    <property type="entry name" value="Cu-oxidase_2nd"/>
</dbReference>
<evidence type="ECO:0000259" key="9">
    <source>
        <dbReference type="Pfam" id="PF07732"/>
    </source>
</evidence>
<reference evidence="10 11" key="2">
    <citation type="journal article" date="2013" name="PLoS Genet.">
        <title>Comparative genome structure, secondary metabolite, and effector coding capacity across Cochliobolus pathogens.</title>
        <authorList>
            <person name="Condon B.J."/>
            <person name="Leng Y."/>
            <person name="Wu D."/>
            <person name="Bushley K.E."/>
            <person name="Ohm R.A."/>
            <person name="Otillar R."/>
            <person name="Martin J."/>
            <person name="Schackwitz W."/>
            <person name="Grimwood J."/>
            <person name="MohdZainudin N."/>
            <person name="Xue C."/>
            <person name="Wang R."/>
            <person name="Manning V.A."/>
            <person name="Dhillon B."/>
            <person name="Tu Z.J."/>
            <person name="Steffenson B.J."/>
            <person name="Salamov A."/>
            <person name="Sun H."/>
            <person name="Lowry S."/>
            <person name="LaButti K."/>
            <person name="Han J."/>
            <person name="Copeland A."/>
            <person name="Lindquist E."/>
            <person name="Barry K."/>
            <person name="Schmutz J."/>
            <person name="Baker S.E."/>
            <person name="Ciuffetti L.M."/>
            <person name="Grigoriev I.V."/>
            <person name="Zhong S."/>
            <person name="Turgeon B.G."/>
        </authorList>
    </citation>
    <scope>NUCLEOTIDE SEQUENCE [LARGE SCALE GENOMIC DNA]</scope>
    <source>
        <strain evidence="11">28A</strain>
    </source>
</reference>
<name>R0K5J8_EXST2</name>
<evidence type="ECO:0000256" key="6">
    <source>
        <dbReference type="SAM" id="SignalP"/>
    </source>
</evidence>
<feature type="domain" description="Plastocyanin-like" evidence="8">
    <location>
        <begin position="368"/>
        <end position="494"/>
    </location>
</feature>
<evidence type="ECO:0000259" key="7">
    <source>
        <dbReference type="Pfam" id="PF00394"/>
    </source>
</evidence>
<evidence type="ECO:0000313" key="11">
    <source>
        <dbReference type="Proteomes" id="UP000016935"/>
    </source>
</evidence>
<dbReference type="InterPro" id="IPR002355">
    <property type="entry name" value="Cu_oxidase_Cu_BS"/>
</dbReference>
<feature type="domain" description="Plastocyanin-like" evidence="9">
    <location>
        <begin position="28"/>
        <end position="143"/>
    </location>
</feature>
<dbReference type="GO" id="GO:0033573">
    <property type="term" value="C:high-affinity iron permease complex"/>
    <property type="evidence" value="ECO:0007669"/>
    <property type="project" value="TreeGrafter"/>
</dbReference>
<proteinExistence type="inferred from homology"/>
<dbReference type="Proteomes" id="UP000016935">
    <property type="component" value="Unassembled WGS sequence"/>
</dbReference>
<dbReference type="SUPFAM" id="SSF49503">
    <property type="entry name" value="Cupredoxins"/>
    <property type="match status" value="3"/>
</dbReference>
<dbReference type="GO" id="GO:0033215">
    <property type="term" value="P:reductive iron assimilation"/>
    <property type="evidence" value="ECO:0007669"/>
    <property type="project" value="TreeGrafter"/>
</dbReference>
<dbReference type="Pfam" id="PF07731">
    <property type="entry name" value="Cu-oxidase_2"/>
    <property type="match status" value="1"/>
</dbReference>
<feature type="chain" id="PRO_5004353955" description="Laccase" evidence="6">
    <location>
        <begin position="20"/>
        <end position="550"/>
    </location>
</feature>
<dbReference type="InterPro" id="IPR045087">
    <property type="entry name" value="Cu-oxidase_fam"/>
</dbReference>
<dbReference type="eggNOG" id="KOG1263">
    <property type="taxonomic scope" value="Eukaryota"/>
</dbReference>
<accession>R0K5J8</accession>
<sequence>MMLVIQAACLLVYAAAAYARTVRYDFSVGYVTAAPDGFERQVIGINGQWPIPTIECDVGDTVSVTVHNNLPDQTTSLHFHGIWQGGSQLSDGPSGVTQCPIRPGQSYTYTFVANPAGTHWYHAHEKGQYPDGLRGKMIVHDRKWERSLGIHKQLYLSMSDWYHRTMPEMIEDYMSPANTEGRFDTPNSFLFNDNIKPFNLKLLKGKRYLLRIVNTAAVACGTFHIDNYKLTVVEIDGVQMVPRDTDKILLCAGQSYGVVVKGQDEPKHASRWYAEMETDMFTDGVPADEETSVIGRLIYDMMEEIEEMENAMDFKARATPDTLDDFTMKPLDGQKLLGPANNRIEFVTNQTYFKGIGTRTPMNVHPWVPPKVPTLYTAMTTGSMDPATYGPGVNPWIVKSGQIVQIHMSNPHRYPHPMHLHGHVFQIVAKGTGAWNGDESAFPKVPSKRDGVLVPAQGYAVIRFKADNPGVWFFHCHVDFHLVGGMAATIIEAPNLLRGSVPAAGKALCDAGGFKSSGNCLGQKAKISAADASKKCNTVFNTKVRSAKIT</sequence>
<dbReference type="PANTHER" id="PTHR11709:SF361">
    <property type="entry name" value="IRON TRANSPORT MULTICOPPER OXIDASE FET3"/>
    <property type="match status" value="1"/>
</dbReference>
<dbReference type="STRING" id="671987.R0K5J8"/>
<dbReference type="OrthoDB" id="2121828at2759"/>
<dbReference type="EMBL" id="KB908548">
    <property type="protein sequence ID" value="EOA88313.1"/>
    <property type="molecule type" value="Genomic_DNA"/>
</dbReference>
<evidence type="ECO:0000256" key="4">
    <source>
        <dbReference type="ARBA" id="ARBA00023002"/>
    </source>
</evidence>
<organism evidence="10 11">
    <name type="scientific">Exserohilum turcicum (strain 28A)</name>
    <name type="common">Northern leaf blight fungus</name>
    <name type="synonym">Setosphaeria turcica</name>
    <dbReference type="NCBI Taxonomy" id="671987"/>
    <lineage>
        <taxon>Eukaryota</taxon>
        <taxon>Fungi</taxon>
        <taxon>Dikarya</taxon>
        <taxon>Ascomycota</taxon>
        <taxon>Pezizomycotina</taxon>
        <taxon>Dothideomycetes</taxon>
        <taxon>Pleosporomycetidae</taxon>
        <taxon>Pleosporales</taxon>
        <taxon>Pleosporineae</taxon>
        <taxon>Pleosporaceae</taxon>
        <taxon>Exserohilum</taxon>
    </lineage>
</organism>
<reference evidence="10 11" key="1">
    <citation type="journal article" date="2012" name="PLoS Pathog.">
        <title>Diverse lifestyles and strategies of plant pathogenesis encoded in the genomes of eighteen Dothideomycetes fungi.</title>
        <authorList>
            <person name="Ohm R.A."/>
            <person name="Feau N."/>
            <person name="Henrissat B."/>
            <person name="Schoch C.L."/>
            <person name="Horwitz B.A."/>
            <person name="Barry K.W."/>
            <person name="Condon B.J."/>
            <person name="Copeland A.C."/>
            <person name="Dhillon B."/>
            <person name="Glaser F."/>
            <person name="Hesse C.N."/>
            <person name="Kosti I."/>
            <person name="LaButti K."/>
            <person name="Lindquist E.A."/>
            <person name="Lucas S."/>
            <person name="Salamov A.A."/>
            <person name="Bradshaw R.E."/>
            <person name="Ciuffetti L."/>
            <person name="Hamelin R.C."/>
            <person name="Kema G.H.J."/>
            <person name="Lawrence C."/>
            <person name="Scott J.A."/>
            <person name="Spatafora J.W."/>
            <person name="Turgeon B.G."/>
            <person name="de Wit P.J.G.M."/>
            <person name="Zhong S."/>
            <person name="Goodwin S.B."/>
            <person name="Grigoriev I.V."/>
        </authorList>
    </citation>
    <scope>NUCLEOTIDE SEQUENCE [LARGE SCALE GENOMIC DNA]</scope>
    <source>
        <strain evidence="11">28A</strain>
    </source>
</reference>
<evidence type="ECO:0000259" key="8">
    <source>
        <dbReference type="Pfam" id="PF07731"/>
    </source>
</evidence>
<dbReference type="PROSITE" id="PS00079">
    <property type="entry name" value="MULTICOPPER_OXIDASE1"/>
    <property type="match status" value="1"/>
</dbReference>
<evidence type="ECO:0000256" key="5">
    <source>
        <dbReference type="ARBA" id="ARBA00023008"/>
    </source>
</evidence>
<dbReference type="GO" id="GO:0010106">
    <property type="term" value="P:cellular response to iron ion starvation"/>
    <property type="evidence" value="ECO:0007669"/>
    <property type="project" value="TreeGrafter"/>
</dbReference>
<feature type="domain" description="Plastocyanin-like" evidence="7">
    <location>
        <begin position="154"/>
        <end position="266"/>
    </location>
</feature>
<dbReference type="PROSITE" id="PS00080">
    <property type="entry name" value="MULTICOPPER_OXIDASE2"/>
    <property type="match status" value="1"/>
</dbReference>
<dbReference type="PANTHER" id="PTHR11709">
    <property type="entry name" value="MULTI-COPPER OXIDASE"/>
    <property type="match status" value="1"/>
</dbReference>
<dbReference type="Gene3D" id="2.60.40.420">
    <property type="entry name" value="Cupredoxins - blue copper proteins"/>
    <property type="match status" value="3"/>
</dbReference>
<dbReference type="CDD" id="cd13851">
    <property type="entry name" value="CuRO_1_Fet3p"/>
    <property type="match status" value="1"/>
</dbReference>
<feature type="signal peptide" evidence="6">
    <location>
        <begin position="1"/>
        <end position="19"/>
    </location>
</feature>
<evidence type="ECO:0000256" key="3">
    <source>
        <dbReference type="ARBA" id="ARBA00022729"/>
    </source>
</evidence>
<keyword evidence="2" id="KW-0479">Metal-binding</keyword>
<dbReference type="GeneID" id="19405101"/>
<evidence type="ECO:0008006" key="12">
    <source>
        <dbReference type="Google" id="ProtNLM"/>
    </source>
</evidence>
<dbReference type="InterPro" id="IPR011706">
    <property type="entry name" value="Cu-oxidase_C"/>
</dbReference>
<dbReference type="Pfam" id="PF00394">
    <property type="entry name" value="Cu-oxidase"/>
    <property type="match status" value="1"/>
</dbReference>
<protein>
    <recommendedName>
        <fullName evidence="12">Laccase</fullName>
    </recommendedName>
</protein>
<dbReference type="InterPro" id="IPR044130">
    <property type="entry name" value="CuRO_2_Fet3-like"/>
</dbReference>
<evidence type="ECO:0000256" key="2">
    <source>
        <dbReference type="ARBA" id="ARBA00022723"/>
    </source>
</evidence>
<evidence type="ECO:0000256" key="1">
    <source>
        <dbReference type="ARBA" id="ARBA00010609"/>
    </source>
</evidence>
<dbReference type="RefSeq" id="XP_008024136.1">
    <property type="nucleotide sequence ID" value="XM_008025945.1"/>
</dbReference>
<dbReference type="InterPro" id="IPR008972">
    <property type="entry name" value="Cupredoxin"/>
</dbReference>
<dbReference type="InterPro" id="IPR033138">
    <property type="entry name" value="Cu_oxidase_CS"/>
</dbReference>
<keyword evidence="11" id="KW-1185">Reference proteome</keyword>
<comment type="similarity">
    <text evidence="1">Belongs to the multicopper oxidase family.</text>
</comment>
<dbReference type="AlphaFoldDB" id="R0K5J8"/>
<evidence type="ECO:0000313" key="10">
    <source>
        <dbReference type="EMBL" id="EOA88313.1"/>
    </source>
</evidence>
<dbReference type="GO" id="GO:0005507">
    <property type="term" value="F:copper ion binding"/>
    <property type="evidence" value="ECO:0007669"/>
    <property type="project" value="InterPro"/>
</dbReference>
<dbReference type="InterPro" id="IPR011707">
    <property type="entry name" value="Cu-oxidase-like_N"/>
</dbReference>
<keyword evidence="4" id="KW-0560">Oxidoreductase</keyword>
<dbReference type="CDD" id="cd13877">
    <property type="entry name" value="CuRO_2_Fet3p_like"/>
    <property type="match status" value="1"/>
</dbReference>
<keyword evidence="5" id="KW-0186">Copper</keyword>
<keyword evidence="3 6" id="KW-0732">Signal</keyword>
<dbReference type="HOGENOM" id="CLU_006504_7_3_1"/>
<dbReference type="Pfam" id="PF07732">
    <property type="entry name" value="Cu-oxidase_3"/>
    <property type="match status" value="1"/>
</dbReference>
<dbReference type="GO" id="GO:0004322">
    <property type="term" value="F:ferroxidase activity"/>
    <property type="evidence" value="ECO:0007669"/>
    <property type="project" value="TreeGrafter"/>
</dbReference>